<evidence type="ECO:0000313" key="1">
    <source>
        <dbReference type="EMBL" id="KAJ3536865.1"/>
    </source>
</evidence>
<accession>A0ACC1SCI7</accession>
<dbReference type="EMBL" id="JANRMS010000613">
    <property type="protein sequence ID" value="KAJ3536865.1"/>
    <property type="molecule type" value="Genomic_DNA"/>
</dbReference>
<keyword evidence="2" id="KW-1185">Reference proteome</keyword>
<comment type="caution">
    <text evidence="1">The sequence shown here is derived from an EMBL/GenBank/DDBJ whole genome shotgun (WGS) entry which is preliminary data.</text>
</comment>
<dbReference type="Proteomes" id="UP001148629">
    <property type="component" value="Unassembled WGS sequence"/>
</dbReference>
<evidence type="ECO:0000313" key="2">
    <source>
        <dbReference type="Proteomes" id="UP001148629"/>
    </source>
</evidence>
<protein>
    <submittedName>
        <fullName evidence="1">Uncharacterized protein</fullName>
    </submittedName>
</protein>
<proteinExistence type="predicted"/>
<name>A0ACC1SCI7_9HYPO</name>
<organism evidence="1 2">
    <name type="scientific">Fusarium decemcellulare</name>
    <dbReference type="NCBI Taxonomy" id="57161"/>
    <lineage>
        <taxon>Eukaryota</taxon>
        <taxon>Fungi</taxon>
        <taxon>Dikarya</taxon>
        <taxon>Ascomycota</taxon>
        <taxon>Pezizomycotina</taxon>
        <taxon>Sordariomycetes</taxon>
        <taxon>Hypocreomycetidae</taxon>
        <taxon>Hypocreales</taxon>
        <taxon>Nectriaceae</taxon>
        <taxon>Fusarium</taxon>
        <taxon>Fusarium decemcellulare species complex</taxon>
    </lineage>
</organism>
<reference evidence="1" key="1">
    <citation type="submission" date="2022-08" db="EMBL/GenBank/DDBJ databases">
        <title>Genome Sequence of Fusarium decemcellulare.</title>
        <authorList>
            <person name="Buettner E."/>
        </authorList>
    </citation>
    <scope>NUCLEOTIDE SEQUENCE</scope>
    <source>
        <strain evidence="1">Babe19</strain>
    </source>
</reference>
<sequence>MSAFEAFLAERTKLGTNDIPGCVLSSVNEHGQYTQSPMLNLLVETISPSPAPLVDYGFVLIYGSPLGDSLISTSSGYDSVEPGALPIHPDGIFWIASCSKLIGAIAALQCVERGQITLDEPVDGILPELSNLSVFRETTVTESRENKTSPHHVDPTTKRITLRQLICHTSGIGYDFIHPKLMAWRDAQGQQSLGLSGKLIEGYSTPLLFTPGDGWAYGGGLDWAGEMVSRLNKVSLEEYLQKNVFEPLGMKSTTFRLERYPEIQRRLISTAERGPEGVLRPTKRLWPDIARDDCVGAGLYSSVSDYEKILLDIIKDKPTLLRKGTVEAELFSAQFHDGERPLQQLRDAFEIIQLMGGANDVDADDVNWSLGGLYISKSSSFTKKNSIVWGGLPNMFWMANRDHGLAAVYASQVLPPGDAKSVALARDFFEQTWKQKSSTGV</sequence>
<gene>
    <name evidence="1" type="ORF">NM208_g6543</name>
</gene>